<name>A0A0U3MXS5_9BURK</name>
<keyword evidence="5" id="KW-0645">Protease</keyword>
<dbReference type="Gene3D" id="3.30.70.360">
    <property type="match status" value="1"/>
</dbReference>
<evidence type="ECO:0000256" key="3">
    <source>
        <dbReference type="ARBA" id="ARBA00022801"/>
    </source>
</evidence>
<dbReference type="AlphaFoldDB" id="A0A0U3MXS5"/>
<dbReference type="PANTHER" id="PTHR43808">
    <property type="entry name" value="ACETYLORNITHINE DEACETYLASE"/>
    <property type="match status" value="1"/>
</dbReference>
<comment type="cofactor">
    <cofactor evidence="1">
        <name>Zn(2+)</name>
        <dbReference type="ChEBI" id="CHEBI:29105"/>
    </cofactor>
</comment>
<dbReference type="CDD" id="cd03885">
    <property type="entry name" value="M20_CPDG2"/>
    <property type="match status" value="1"/>
</dbReference>
<dbReference type="NCBIfam" id="NF004788">
    <property type="entry name" value="PRK06133.1"/>
    <property type="match status" value="1"/>
</dbReference>
<protein>
    <submittedName>
        <fullName evidence="5">Putative glutamate carboxypeptidase</fullName>
    </submittedName>
</protein>
<dbReference type="GO" id="GO:0004180">
    <property type="term" value="F:carboxypeptidase activity"/>
    <property type="evidence" value="ECO:0007669"/>
    <property type="project" value="UniProtKB-KW"/>
</dbReference>
<dbReference type="PANTHER" id="PTHR43808:SF10">
    <property type="entry name" value="BLL3749 PROTEIN"/>
    <property type="match status" value="1"/>
</dbReference>
<keyword evidence="5" id="KW-0121">Carboxypeptidase</keyword>
<dbReference type="Proteomes" id="UP000060699">
    <property type="component" value="Chromosome"/>
</dbReference>
<dbReference type="RefSeq" id="WP_083525219.1">
    <property type="nucleotide sequence ID" value="NZ_CP013729.1"/>
</dbReference>
<reference evidence="5 6" key="1">
    <citation type="submission" date="2015-12" db="EMBL/GenBank/DDBJ databases">
        <title>Complete genome of Roseateles depolymerans KCTC 42856.</title>
        <authorList>
            <person name="Kim K.M."/>
        </authorList>
    </citation>
    <scope>NUCLEOTIDE SEQUENCE [LARGE SCALE GENOMIC DNA]</scope>
    <source>
        <strain evidence="5 6">KCTC 42856</strain>
    </source>
</reference>
<evidence type="ECO:0000256" key="4">
    <source>
        <dbReference type="ARBA" id="ARBA00022833"/>
    </source>
</evidence>
<keyword evidence="2" id="KW-0479">Metal-binding</keyword>
<dbReference type="PROSITE" id="PS00758">
    <property type="entry name" value="ARGE_DAPE_CPG2_1"/>
    <property type="match status" value="1"/>
</dbReference>
<dbReference type="InterPro" id="IPR002933">
    <property type="entry name" value="Peptidase_M20"/>
</dbReference>
<dbReference type="InterPro" id="IPR011650">
    <property type="entry name" value="Peptidase_M20_dimer"/>
</dbReference>
<keyword evidence="4" id="KW-0862">Zinc</keyword>
<dbReference type="Gene3D" id="3.40.630.10">
    <property type="entry name" value="Zn peptidases"/>
    <property type="match status" value="1"/>
</dbReference>
<evidence type="ECO:0000256" key="1">
    <source>
        <dbReference type="ARBA" id="ARBA00001947"/>
    </source>
</evidence>
<dbReference type="InterPro" id="IPR001261">
    <property type="entry name" value="ArgE/DapE_CS"/>
</dbReference>
<dbReference type="Pfam" id="PF07687">
    <property type="entry name" value="M20_dimer"/>
    <property type="match status" value="1"/>
</dbReference>
<evidence type="ECO:0000313" key="6">
    <source>
        <dbReference type="Proteomes" id="UP000060699"/>
    </source>
</evidence>
<keyword evidence="6" id="KW-1185">Reference proteome</keyword>
<sequence length="495" mass="51745">MSQPVLRLPSASPSAVPLQWPEVGAAPGASASATASIRPRALRLPQLLTTLCLAVGAVAVQAQTAGTPTRVGTTATASATTSGAAAVPLSELQALAAREQPALLKTLQQLVEIESGSADREGLERIAAVIAQRLKDLGGEVTLIEPGSDTYRMFDTPDKPGPMVQARFKGGGGRGKVLLIAHMDTVYPRGMLAQQPFRIEGQRAYGLGIADDKQGVATILHVLALLKSLGWKDCGEITVLINGDEEISSPASRHRITQLGGEHDAVLSFEGGGGPEGPDLLRLATSGIGAATLTVKGRSSHAGAAPERGVNALYELSHQVLQARDLSDPKVGRQVHWTVSKSGIVRNMIPPSADASADVRVERVEDFDWVEAELRKRIQNKLLPEAEVSLSFERRRPPLHASPASRGLAETLKSLASDQGMALTVKEVPTGGGTDAAFAAAATKAPVVEGFGVRGFGAHSTQAEFVQLDSIAPKMVLVARTLMLLGAQGVPAPKP</sequence>
<organism evidence="5 6">
    <name type="scientific">Roseateles depolymerans</name>
    <dbReference type="NCBI Taxonomy" id="76731"/>
    <lineage>
        <taxon>Bacteria</taxon>
        <taxon>Pseudomonadati</taxon>
        <taxon>Pseudomonadota</taxon>
        <taxon>Betaproteobacteria</taxon>
        <taxon>Burkholderiales</taxon>
        <taxon>Sphaerotilaceae</taxon>
        <taxon>Roseateles</taxon>
    </lineage>
</organism>
<dbReference type="SUPFAM" id="SSF55031">
    <property type="entry name" value="Bacterial exopeptidase dimerisation domain"/>
    <property type="match status" value="1"/>
</dbReference>
<dbReference type="Pfam" id="PF01546">
    <property type="entry name" value="Peptidase_M20"/>
    <property type="match status" value="1"/>
</dbReference>
<dbReference type="InterPro" id="IPR036264">
    <property type="entry name" value="Bact_exopeptidase_dim_dom"/>
</dbReference>
<accession>A0A0U3MXS5</accession>
<dbReference type="GO" id="GO:0046872">
    <property type="term" value="F:metal ion binding"/>
    <property type="evidence" value="ECO:0007669"/>
    <property type="project" value="UniProtKB-KW"/>
</dbReference>
<dbReference type="PATRIC" id="fig|76731.3.peg.263"/>
<dbReference type="OrthoDB" id="9776600at2"/>
<evidence type="ECO:0000313" key="5">
    <source>
        <dbReference type="EMBL" id="ALV04763.1"/>
    </source>
</evidence>
<gene>
    <name evidence="5" type="ORF">RD2015_260</name>
</gene>
<keyword evidence="3" id="KW-0378">Hydrolase</keyword>
<proteinExistence type="predicted"/>
<dbReference type="InterPro" id="IPR050072">
    <property type="entry name" value="Peptidase_M20A"/>
</dbReference>
<dbReference type="EMBL" id="CP013729">
    <property type="protein sequence ID" value="ALV04763.1"/>
    <property type="molecule type" value="Genomic_DNA"/>
</dbReference>
<dbReference type="KEGG" id="rdp:RD2015_260"/>
<dbReference type="STRING" id="76731.RD2015_260"/>
<dbReference type="SUPFAM" id="SSF53187">
    <property type="entry name" value="Zn-dependent exopeptidases"/>
    <property type="match status" value="1"/>
</dbReference>
<evidence type="ECO:0000256" key="2">
    <source>
        <dbReference type="ARBA" id="ARBA00022723"/>
    </source>
</evidence>